<comment type="caution">
    <text evidence="1">The sequence shown here is derived from an EMBL/GenBank/DDBJ whole genome shotgun (WGS) entry which is preliminary data.</text>
</comment>
<evidence type="ECO:0000313" key="1">
    <source>
        <dbReference type="EMBL" id="KAJ8921616.1"/>
    </source>
</evidence>
<protein>
    <submittedName>
        <fullName evidence="1">Uncharacterized protein</fullName>
    </submittedName>
</protein>
<proteinExistence type="predicted"/>
<dbReference type="AlphaFoldDB" id="A0AAV8W4R5"/>
<organism evidence="1 2">
    <name type="scientific">Exocentrus adspersus</name>
    <dbReference type="NCBI Taxonomy" id="1586481"/>
    <lineage>
        <taxon>Eukaryota</taxon>
        <taxon>Metazoa</taxon>
        <taxon>Ecdysozoa</taxon>
        <taxon>Arthropoda</taxon>
        <taxon>Hexapoda</taxon>
        <taxon>Insecta</taxon>
        <taxon>Pterygota</taxon>
        <taxon>Neoptera</taxon>
        <taxon>Endopterygota</taxon>
        <taxon>Coleoptera</taxon>
        <taxon>Polyphaga</taxon>
        <taxon>Cucujiformia</taxon>
        <taxon>Chrysomeloidea</taxon>
        <taxon>Cerambycidae</taxon>
        <taxon>Lamiinae</taxon>
        <taxon>Acanthocinini</taxon>
        <taxon>Exocentrus</taxon>
    </lineage>
</organism>
<reference evidence="1 2" key="1">
    <citation type="journal article" date="2023" name="Insect Mol. Biol.">
        <title>Genome sequencing provides insights into the evolution of gene families encoding plant cell wall-degrading enzymes in longhorned beetles.</title>
        <authorList>
            <person name="Shin N.R."/>
            <person name="Okamura Y."/>
            <person name="Kirsch R."/>
            <person name="Pauchet Y."/>
        </authorList>
    </citation>
    <scope>NUCLEOTIDE SEQUENCE [LARGE SCALE GENOMIC DNA]</scope>
    <source>
        <strain evidence="1">EAD_L_NR</strain>
    </source>
</reference>
<evidence type="ECO:0000313" key="2">
    <source>
        <dbReference type="Proteomes" id="UP001159042"/>
    </source>
</evidence>
<sequence length="108" mass="12212">MVPCPCKAYRRSLGSHRRPPTLTHGSAAKQFFYDSRNYVTLSKPPKNSGAPRGKCVRRPGGHLVLHWSIPTAPRRVSRLQHRKTTYPPKNNLLEKCRRAGVDTNPNRG</sequence>
<name>A0AAV8W4R5_9CUCU</name>
<dbReference type="Proteomes" id="UP001159042">
    <property type="component" value="Unassembled WGS sequence"/>
</dbReference>
<gene>
    <name evidence="1" type="ORF">NQ315_010525</name>
</gene>
<accession>A0AAV8W4R5</accession>
<keyword evidence="2" id="KW-1185">Reference proteome</keyword>
<dbReference type="EMBL" id="JANEYG010000009">
    <property type="protein sequence ID" value="KAJ8921616.1"/>
    <property type="molecule type" value="Genomic_DNA"/>
</dbReference>